<reference evidence="2" key="1">
    <citation type="submission" date="2023-03" db="EMBL/GenBank/DDBJ databases">
        <title>Massive genome expansion in bonnet fungi (Mycena s.s.) driven by repeated elements and novel gene families across ecological guilds.</title>
        <authorList>
            <consortium name="Lawrence Berkeley National Laboratory"/>
            <person name="Harder C.B."/>
            <person name="Miyauchi S."/>
            <person name="Viragh M."/>
            <person name="Kuo A."/>
            <person name="Thoen E."/>
            <person name="Andreopoulos B."/>
            <person name="Lu D."/>
            <person name="Skrede I."/>
            <person name="Drula E."/>
            <person name="Henrissat B."/>
            <person name="Morin E."/>
            <person name="Kohler A."/>
            <person name="Barry K."/>
            <person name="LaButti K."/>
            <person name="Morin E."/>
            <person name="Salamov A."/>
            <person name="Lipzen A."/>
            <person name="Mereny Z."/>
            <person name="Hegedus B."/>
            <person name="Baldrian P."/>
            <person name="Stursova M."/>
            <person name="Weitz H."/>
            <person name="Taylor A."/>
            <person name="Grigoriev I.V."/>
            <person name="Nagy L.G."/>
            <person name="Martin F."/>
            <person name="Kauserud H."/>
        </authorList>
    </citation>
    <scope>NUCLEOTIDE SEQUENCE</scope>
    <source>
        <strain evidence="2">CBHHK067</strain>
    </source>
</reference>
<feature type="compositionally biased region" description="Basic and acidic residues" evidence="1">
    <location>
        <begin position="151"/>
        <end position="167"/>
    </location>
</feature>
<comment type="caution">
    <text evidence="2">The sequence shown here is derived from an EMBL/GenBank/DDBJ whole genome shotgun (WGS) entry which is preliminary data.</text>
</comment>
<evidence type="ECO:0000256" key="1">
    <source>
        <dbReference type="SAM" id="MobiDB-lite"/>
    </source>
</evidence>
<sequence>MAKLQVNIWHCNGGSMLPKVVITATSNLIFPDFLMSVGGVASGRIGGRLASTRYAPDGGVQDALPQRVMNAWAKRKGAGFPRRSCRLIPGASRCLHRRSIERALPGSYGKLPKLRLHPRRWVNYRETSQDLKWETAQDISGNLPKTAGDSASDRWLEDRRRSTEDLSGRLLKPQGAHSTQWETPHDPALEGGPQRRSGARGFSEATRKTSESWVSAECVELAGGNGGHAKSWGERRTSEPPVQNVKVRPNEIGQKPRHSLFGGPVSDRTLESIREVEIPAYQHIGGMT</sequence>
<organism evidence="2 3">
    <name type="scientific">Mycena rosella</name>
    <name type="common">Pink bonnet</name>
    <name type="synonym">Agaricus rosellus</name>
    <dbReference type="NCBI Taxonomy" id="1033263"/>
    <lineage>
        <taxon>Eukaryota</taxon>
        <taxon>Fungi</taxon>
        <taxon>Dikarya</taxon>
        <taxon>Basidiomycota</taxon>
        <taxon>Agaricomycotina</taxon>
        <taxon>Agaricomycetes</taxon>
        <taxon>Agaricomycetidae</taxon>
        <taxon>Agaricales</taxon>
        <taxon>Marasmiineae</taxon>
        <taxon>Mycenaceae</taxon>
        <taxon>Mycena</taxon>
    </lineage>
</organism>
<feature type="region of interest" description="Disordered" evidence="1">
    <location>
        <begin position="135"/>
        <end position="209"/>
    </location>
</feature>
<evidence type="ECO:0000313" key="3">
    <source>
        <dbReference type="Proteomes" id="UP001221757"/>
    </source>
</evidence>
<accession>A0AAD7DEU8</accession>
<evidence type="ECO:0000313" key="2">
    <source>
        <dbReference type="EMBL" id="KAJ7689987.1"/>
    </source>
</evidence>
<keyword evidence="3" id="KW-1185">Reference proteome</keyword>
<dbReference type="AlphaFoldDB" id="A0AAD7DEU8"/>
<protein>
    <submittedName>
        <fullName evidence="2">Uncharacterized protein</fullName>
    </submittedName>
</protein>
<dbReference type="EMBL" id="JARKIE010000068">
    <property type="protein sequence ID" value="KAJ7689987.1"/>
    <property type="molecule type" value="Genomic_DNA"/>
</dbReference>
<proteinExistence type="predicted"/>
<dbReference type="Proteomes" id="UP001221757">
    <property type="component" value="Unassembled WGS sequence"/>
</dbReference>
<name>A0AAD7DEU8_MYCRO</name>
<gene>
    <name evidence="2" type="ORF">B0H17DRAFT_1134696</name>
</gene>